<keyword evidence="2" id="KW-1185">Reference proteome</keyword>
<protein>
    <submittedName>
        <fullName evidence="1">Uncharacterized protein</fullName>
    </submittedName>
</protein>
<gene>
    <name evidence="1" type="ORF">BDN71DRAFT_242971</name>
</gene>
<organism evidence="1 2">
    <name type="scientific">Pleurotus eryngii</name>
    <name type="common">Boletus of the steppes</name>
    <dbReference type="NCBI Taxonomy" id="5323"/>
    <lineage>
        <taxon>Eukaryota</taxon>
        <taxon>Fungi</taxon>
        <taxon>Dikarya</taxon>
        <taxon>Basidiomycota</taxon>
        <taxon>Agaricomycotina</taxon>
        <taxon>Agaricomycetes</taxon>
        <taxon>Agaricomycetidae</taxon>
        <taxon>Agaricales</taxon>
        <taxon>Pleurotineae</taxon>
        <taxon>Pleurotaceae</taxon>
        <taxon>Pleurotus</taxon>
    </lineage>
</organism>
<name>A0A9P5ZM10_PLEER</name>
<proteinExistence type="predicted"/>
<reference evidence="1" key="1">
    <citation type="submission" date="2020-11" db="EMBL/GenBank/DDBJ databases">
        <authorList>
            <consortium name="DOE Joint Genome Institute"/>
            <person name="Ahrendt S."/>
            <person name="Riley R."/>
            <person name="Andreopoulos W."/>
            <person name="Labutti K."/>
            <person name="Pangilinan J."/>
            <person name="Ruiz-Duenas F.J."/>
            <person name="Barrasa J.M."/>
            <person name="Sanchez-Garcia M."/>
            <person name="Camarero S."/>
            <person name="Miyauchi S."/>
            <person name="Serrano A."/>
            <person name="Linde D."/>
            <person name="Babiker R."/>
            <person name="Drula E."/>
            <person name="Ayuso-Fernandez I."/>
            <person name="Pacheco R."/>
            <person name="Padilla G."/>
            <person name="Ferreira P."/>
            <person name="Barriuso J."/>
            <person name="Kellner H."/>
            <person name="Castanera R."/>
            <person name="Alfaro M."/>
            <person name="Ramirez L."/>
            <person name="Pisabarro A.G."/>
            <person name="Kuo A."/>
            <person name="Tritt A."/>
            <person name="Lipzen A."/>
            <person name="He G."/>
            <person name="Yan M."/>
            <person name="Ng V."/>
            <person name="Cullen D."/>
            <person name="Martin F."/>
            <person name="Rosso M.-N."/>
            <person name="Henrissat B."/>
            <person name="Hibbett D."/>
            <person name="Martinez A.T."/>
            <person name="Grigoriev I.V."/>
        </authorList>
    </citation>
    <scope>NUCLEOTIDE SEQUENCE</scope>
    <source>
        <strain evidence="1">ATCC 90797</strain>
    </source>
</reference>
<evidence type="ECO:0000313" key="1">
    <source>
        <dbReference type="EMBL" id="KAF9490001.1"/>
    </source>
</evidence>
<sequence>MISRDEHHLFDVPWRAKQYSTLHRASRLLCPTEWPSFPVISRYNGRACTNLGMMSCIRAPLIRTIKLLHTGEASLIPLPPIIASAYSNLLDLPDSYSRFKLQPVLRYSSQCRALVRVWTGCAVEE</sequence>
<accession>A0A9P5ZM10</accession>
<comment type="caution">
    <text evidence="1">The sequence shown here is derived from an EMBL/GenBank/DDBJ whole genome shotgun (WGS) entry which is preliminary data.</text>
</comment>
<dbReference type="EMBL" id="MU154652">
    <property type="protein sequence ID" value="KAF9490001.1"/>
    <property type="molecule type" value="Genomic_DNA"/>
</dbReference>
<evidence type="ECO:0000313" key="2">
    <source>
        <dbReference type="Proteomes" id="UP000807025"/>
    </source>
</evidence>
<dbReference type="AlphaFoldDB" id="A0A9P5ZM10"/>
<dbReference type="Proteomes" id="UP000807025">
    <property type="component" value="Unassembled WGS sequence"/>
</dbReference>